<dbReference type="Proteomes" id="UP000481033">
    <property type="component" value="Unassembled WGS sequence"/>
</dbReference>
<dbReference type="EMBL" id="QXHD01000004">
    <property type="protein sequence ID" value="NEZ59807.1"/>
    <property type="molecule type" value="Genomic_DNA"/>
</dbReference>
<dbReference type="PANTHER" id="PTHR12788">
    <property type="entry name" value="PROTEIN-TYROSINE SULFOTRANSFERASE 2"/>
    <property type="match status" value="1"/>
</dbReference>
<dbReference type="InterPro" id="IPR026634">
    <property type="entry name" value="TPST-like"/>
</dbReference>
<accession>A0A6M0RU72</accession>
<gene>
    <name evidence="2" type="ORF">DXZ20_30035</name>
</gene>
<reference evidence="2 3" key="1">
    <citation type="journal article" date="2020" name="Microb. Ecol.">
        <title>Ecogenomics of the Marine Benthic Filamentous Cyanobacterium Adonisia.</title>
        <authorList>
            <person name="Walter J.M."/>
            <person name="Coutinho F.H."/>
            <person name="Leomil L."/>
            <person name="Hargreaves P.I."/>
            <person name="Campeao M.E."/>
            <person name="Vieira V.V."/>
            <person name="Silva B.S."/>
            <person name="Fistarol G.O."/>
            <person name="Salomon P.S."/>
            <person name="Sawabe T."/>
            <person name="Mino S."/>
            <person name="Hosokawa M."/>
            <person name="Miyashita H."/>
            <person name="Maruyama F."/>
            <person name="van Verk M.C."/>
            <person name="Dutilh B.E."/>
            <person name="Thompson C.C."/>
            <person name="Thompson F.L."/>
        </authorList>
    </citation>
    <scope>NUCLEOTIDE SEQUENCE [LARGE SCALE GENOMIC DNA]</scope>
    <source>
        <strain evidence="2 3">CCMR0081</strain>
    </source>
</reference>
<name>A0A6M0RU72_9CYAN</name>
<evidence type="ECO:0000313" key="2">
    <source>
        <dbReference type="EMBL" id="NEZ59807.1"/>
    </source>
</evidence>
<keyword evidence="3" id="KW-1185">Reference proteome</keyword>
<dbReference type="PANTHER" id="PTHR12788:SF10">
    <property type="entry name" value="PROTEIN-TYROSINE SULFOTRANSFERASE"/>
    <property type="match status" value="1"/>
</dbReference>
<evidence type="ECO:0000256" key="1">
    <source>
        <dbReference type="ARBA" id="ARBA00022679"/>
    </source>
</evidence>
<keyword evidence="1 2" id="KW-0808">Transferase</keyword>
<dbReference type="GO" id="GO:0008476">
    <property type="term" value="F:protein-tyrosine sulfotransferase activity"/>
    <property type="evidence" value="ECO:0007669"/>
    <property type="project" value="InterPro"/>
</dbReference>
<dbReference type="RefSeq" id="WP_163702625.1">
    <property type="nucleotide sequence ID" value="NZ_QXHD01000004.1"/>
</dbReference>
<sequence>MEAQISYKKIFIVGCPRSGTTWLQKMLSNHRNVIPVKNESHIYRLIYEPFTYITKLNAQRRWQDWPRFARHFGITALLFGATSSNVWNSILKSYQIYQKNNDIGLHHLISYQQLKTLIHQVRQNSDSDLEKAQYLIQLIIDIFFEQVGGQPQQFFLEKTPFHIKYADVILNSWPEARIINIVRDGRDVCASLQARATTKRWAEYDTRTIISQWERCIALSEKLSLDPAFSARMYSIKYEELREDPIAQLNQICNFIDLEITTTELSQIIESYNIENIKNKGIGQHINKGNINNWKTALSQEHIDLWHQSAGKTLTRLGYSLT</sequence>
<dbReference type="Pfam" id="PF13469">
    <property type="entry name" value="Sulfotransfer_3"/>
    <property type="match status" value="1"/>
</dbReference>
<comment type="caution">
    <text evidence="2">The sequence shown here is derived from an EMBL/GenBank/DDBJ whole genome shotgun (WGS) entry which is preliminary data.</text>
</comment>
<evidence type="ECO:0000313" key="3">
    <source>
        <dbReference type="Proteomes" id="UP000481033"/>
    </source>
</evidence>
<protein>
    <submittedName>
        <fullName evidence="2">Sulfotransferase</fullName>
    </submittedName>
</protein>
<dbReference type="InterPro" id="IPR027417">
    <property type="entry name" value="P-loop_NTPase"/>
</dbReference>
<proteinExistence type="predicted"/>
<dbReference type="AlphaFoldDB" id="A0A6M0RU72"/>
<dbReference type="Gene3D" id="3.40.50.300">
    <property type="entry name" value="P-loop containing nucleotide triphosphate hydrolases"/>
    <property type="match status" value="1"/>
</dbReference>
<organism evidence="2 3">
    <name type="scientific">Adonisia turfae CCMR0081</name>
    <dbReference type="NCBI Taxonomy" id="2292702"/>
    <lineage>
        <taxon>Bacteria</taxon>
        <taxon>Bacillati</taxon>
        <taxon>Cyanobacteriota</taxon>
        <taxon>Adonisia</taxon>
        <taxon>Adonisia turfae</taxon>
    </lineage>
</organism>
<dbReference type="SUPFAM" id="SSF52540">
    <property type="entry name" value="P-loop containing nucleoside triphosphate hydrolases"/>
    <property type="match status" value="1"/>
</dbReference>